<accession>A0AAD8UX59</accession>
<feature type="domain" description="DUF7791" evidence="3">
    <location>
        <begin position="239"/>
        <end position="363"/>
    </location>
</feature>
<dbReference type="InterPro" id="IPR056884">
    <property type="entry name" value="NPHP3-like_N"/>
</dbReference>
<sequence>MKHIADNKDTKECLKAWAGTRKLLVCTPIQRSLEGLFRSLLFGVLAKKPALIPKIIPDGWGTSPTAPRQSEFETFLRLLGVHLDELSCKIIFFIDGLDEFEGDHIDVCETLKELSRSPSMKICVSSRPWNVFEDALGEKSDSKLYMHELTYNDILDYIANRLQAHPRWKVLLEEVNFVSSMSLIEEVAYKSNGVFLWVTLVVRLLREGLTNDDSLSDLQRRLETFPEDLQVFFRHIIKSVDPFYNEKMAGTLSLAMQARGPLRTEIFSLHDFEYGNENYAFKDIADTKLMPTNPKVLEKIYRSVSRRINGRCKGLLGRNGNRMEFLHRTVYDFLRTGEMDDFLREHTKNSHCFSLSLVKAFVA</sequence>
<dbReference type="InterPro" id="IPR027417">
    <property type="entry name" value="P-loop_NTPase"/>
</dbReference>
<dbReference type="InterPro" id="IPR056693">
    <property type="entry name" value="DUF7791"/>
</dbReference>
<dbReference type="SUPFAM" id="SSF52540">
    <property type="entry name" value="P-loop containing nucleoside triphosphate hydrolases"/>
    <property type="match status" value="1"/>
</dbReference>
<name>A0AAD8UX59_GLOAC</name>
<protein>
    <recommendedName>
        <fullName evidence="6">NACHT domain-containing protein</fullName>
    </recommendedName>
</protein>
<gene>
    <name evidence="4" type="ORF">BDZ83DRAFT_717376</name>
</gene>
<dbReference type="AlphaFoldDB" id="A0AAD8UX59"/>
<reference evidence="4" key="1">
    <citation type="submission" date="2021-12" db="EMBL/GenBank/DDBJ databases">
        <title>Comparative genomics, transcriptomics and evolutionary studies reveal genomic signatures of adaptation to plant cell wall in hemibiotrophic fungi.</title>
        <authorList>
            <consortium name="DOE Joint Genome Institute"/>
            <person name="Baroncelli R."/>
            <person name="Diaz J.F."/>
            <person name="Benocci T."/>
            <person name="Peng M."/>
            <person name="Battaglia E."/>
            <person name="Haridas S."/>
            <person name="Andreopoulos W."/>
            <person name="Labutti K."/>
            <person name="Pangilinan J."/>
            <person name="Floch G.L."/>
            <person name="Makela M.R."/>
            <person name="Henrissat B."/>
            <person name="Grigoriev I.V."/>
            <person name="Crouch J.A."/>
            <person name="De Vries R.P."/>
            <person name="Sukno S.A."/>
            <person name="Thon M.R."/>
        </authorList>
    </citation>
    <scope>NUCLEOTIDE SEQUENCE</scope>
    <source>
        <strain evidence="4">CBS 112980</strain>
    </source>
</reference>
<dbReference type="Pfam" id="PF25053">
    <property type="entry name" value="DUF7791"/>
    <property type="match status" value="1"/>
</dbReference>
<dbReference type="Pfam" id="PF24883">
    <property type="entry name" value="NPHP3_N"/>
    <property type="match status" value="1"/>
</dbReference>
<evidence type="ECO:0000313" key="4">
    <source>
        <dbReference type="EMBL" id="KAK1727990.1"/>
    </source>
</evidence>
<dbReference type="RefSeq" id="XP_060368045.1">
    <property type="nucleotide sequence ID" value="XM_060511942.1"/>
</dbReference>
<dbReference type="EMBL" id="JAHMHS010000020">
    <property type="protein sequence ID" value="KAK1727990.1"/>
    <property type="molecule type" value="Genomic_DNA"/>
</dbReference>
<evidence type="ECO:0000256" key="1">
    <source>
        <dbReference type="ARBA" id="ARBA00022737"/>
    </source>
</evidence>
<dbReference type="PANTHER" id="PTHR10039">
    <property type="entry name" value="AMELOGENIN"/>
    <property type="match status" value="1"/>
</dbReference>
<comment type="caution">
    <text evidence="4">The sequence shown here is derived from an EMBL/GenBank/DDBJ whole genome shotgun (WGS) entry which is preliminary data.</text>
</comment>
<dbReference type="Proteomes" id="UP001244207">
    <property type="component" value="Unassembled WGS sequence"/>
</dbReference>
<feature type="domain" description="Nephrocystin 3-like N-terminal" evidence="2">
    <location>
        <begin position="30"/>
        <end position="127"/>
    </location>
</feature>
<evidence type="ECO:0000259" key="2">
    <source>
        <dbReference type="Pfam" id="PF24883"/>
    </source>
</evidence>
<evidence type="ECO:0008006" key="6">
    <source>
        <dbReference type="Google" id="ProtNLM"/>
    </source>
</evidence>
<proteinExistence type="predicted"/>
<evidence type="ECO:0000313" key="5">
    <source>
        <dbReference type="Proteomes" id="UP001244207"/>
    </source>
</evidence>
<keyword evidence="5" id="KW-1185">Reference proteome</keyword>
<dbReference type="PANTHER" id="PTHR10039:SF5">
    <property type="entry name" value="NACHT DOMAIN-CONTAINING PROTEIN"/>
    <property type="match status" value="1"/>
</dbReference>
<evidence type="ECO:0000259" key="3">
    <source>
        <dbReference type="Pfam" id="PF25053"/>
    </source>
</evidence>
<dbReference type="GeneID" id="85395840"/>
<organism evidence="4 5">
    <name type="scientific">Glomerella acutata</name>
    <name type="common">Colletotrichum acutatum</name>
    <dbReference type="NCBI Taxonomy" id="27357"/>
    <lineage>
        <taxon>Eukaryota</taxon>
        <taxon>Fungi</taxon>
        <taxon>Dikarya</taxon>
        <taxon>Ascomycota</taxon>
        <taxon>Pezizomycotina</taxon>
        <taxon>Sordariomycetes</taxon>
        <taxon>Hypocreomycetidae</taxon>
        <taxon>Glomerellales</taxon>
        <taxon>Glomerellaceae</taxon>
        <taxon>Colletotrichum</taxon>
        <taxon>Colletotrichum acutatum species complex</taxon>
    </lineage>
</organism>
<keyword evidence="1" id="KW-0677">Repeat</keyword>